<evidence type="ECO:0000259" key="5">
    <source>
        <dbReference type="PROSITE" id="PS50937"/>
    </source>
</evidence>
<feature type="coiled-coil region" evidence="4">
    <location>
        <begin position="89"/>
        <end position="116"/>
    </location>
</feature>
<evidence type="ECO:0000313" key="6">
    <source>
        <dbReference type="EMBL" id="QKG85878.1"/>
    </source>
</evidence>
<dbReference type="Proteomes" id="UP000503088">
    <property type="component" value="Chromosome"/>
</dbReference>
<dbReference type="CDD" id="cd01282">
    <property type="entry name" value="HTH_MerR-like_sg3"/>
    <property type="match status" value="1"/>
</dbReference>
<evidence type="ECO:0000313" key="7">
    <source>
        <dbReference type="Proteomes" id="UP000503088"/>
    </source>
</evidence>
<keyword evidence="4" id="KW-0175">Coiled coil</keyword>
<dbReference type="Pfam" id="PF13411">
    <property type="entry name" value="MerR_1"/>
    <property type="match status" value="1"/>
</dbReference>
<dbReference type="PROSITE" id="PS50937">
    <property type="entry name" value="HTH_MERR_2"/>
    <property type="match status" value="1"/>
</dbReference>
<dbReference type="GO" id="GO:0003700">
    <property type="term" value="F:DNA-binding transcription factor activity"/>
    <property type="evidence" value="ECO:0007669"/>
    <property type="project" value="InterPro"/>
</dbReference>
<dbReference type="InterPro" id="IPR047057">
    <property type="entry name" value="MerR_fam"/>
</dbReference>
<keyword evidence="1" id="KW-0805">Transcription regulation</keyword>
<organism evidence="6 7">
    <name type="scientific">Kroppenstedtia pulmonis</name>
    <dbReference type="NCBI Taxonomy" id="1380685"/>
    <lineage>
        <taxon>Bacteria</taxon>
        <taxon>Bacillati</taxon>
        <taxon>Bacillota</taxon>
        <taxon>Bacilli</taxon>
        <taxon>Bacillales</taxon>
        <taxon>Thermoactinomycetaceae</taxon>
        <taxon>Kroppenstedtia</taxon>
    </lineage>
</organism>
<dbReference type="Gene3D" id="1.10.1660.10">
    <property type="match status" value="1"/>
</dbReference>
<dbReference type="SUPFAM" id="SSF46955">
    <property type="entry name" value="Putative DNA-binding domain"/>
    <property type="match status" value="1"/>
</dbReference>
<evidence type="ECO:0000256" key="1">
    <source>
        <dbReference type="ARBA" id="ARBA00023015"/>
    </source>
</evidence>
<keyword evidence="3" id="KW-0804">Transcription</keyword>
<feature type="domain" description="HTH merR-type" evidence="5">
    <location>
        <begin position="1"/>
        <end position="68"/>
    </location>
</feature>
<dbReference type="GO" id="GO:0003677">
    <property type="term" value="F:DNA binding"/>
    <property type="evidence" value="ECO:0007669"/>
    <property type="project" value="UniProtKB-KW"/>
</dbReference>
<evidence type="ECO:0000256" key="4">
    <source>
        <dbReference type="SAM" id="Coils"/>
    </source>
</evidence>
<dbReference type="PANTHER" id="PTHR30204">
    <property type="entry name" value="REDOX-CYCLING DRUG-SENSING TRANSCRIPTIONAL ACTIVATOR SOXR"/>
    <property type="match status" value="1"/>
</dbReference>
<dbReference type="AlphaFoldDB" id="A0A7D4CQC5"/>
<dbReference type="PRINTS" id="PR00040">
    <property type="entry name" value="HTHMERR"/>
</dbReference>
<evidence type="ECO:0000256" key="3">
    <source>
        <dbReference type="ARBA" id="ARBA00023163"/>
    </source>
</evidence>
<dbReference type="InterPro" id="IPR000551">
    <property type="entry name" value="MerR-type_HTH_dom"/>
</dbReference>
<proteinExistence type="predicted"/>
<sequence>MRISELSVKTGVSIRSLRYYEEKKLITPQRLENGYRKYDGSDIERVKTIQMFLDLGLSTDEIGPILDCTTSTADMIPESALAKCAPEAITLYEGKLRNTQKQINTLKETEAKLEKILSFWRKVEKQTK</sequence>
<dbReference type="PANTHER" id="PTHR30204:SF94">
    <property type="entry name" value="HEAVY METAL-DEPENDENT TRANSCRIPTIONAL REGULATOR HI_0293-RELATED"/>
    <property type="match status" value="1"/>
</dbReference>
<dbReference type="SMART" id="SM00422">
    <property type="entry name" value="HTH_MERR"/>
    <property type="match status" value="1"/>
</dbReference>
<name>A0A7D4CQC5_9BACL</name>
<dbReference type="KEGG" id="kpul:GXN76_03535"/>
<evidence type="ECO:0000256" key="2">
    <source>
        <dbReference type="ARBA" id="ARBA00023125"/>
    </source>
</evidence>
<accession>A0A7D4CQC5</accession>
<reference evidence="6 7" key="1">
    <citation type="submission" date="2020-01" db="EMBL/GenBank/DDBJ databases">
        <authorList>
            <person name="Gulvik C.A."/>
            <person name="Batra D.G."/>
        </authorList>
    </citation>
    <scope>NUCLEOTIDE SEQUENCE [LARGE SCALE GENOMIC DNA]</scope>
    <source>
        <strain evidence="6 7">W9323</strain>
    </source>
</reference>
<dbReference type="InterPro" id="IPR009061">
    <property type="entry name" value="DNA-bd_dom_put_sf"/>
</dbReference>
<gene>
    <name evidence="6" type="ORF">GXN76_03535</name>
</gene>
<keyword evidence="7" id="KW-1185">Reference proteome</keyword>
<protein>
    <submittedName>
        <fullName evidence="6">MerR family transcriptional regulator</fullName>
    </submittedName>
</protein>
<dbReference type="EMBL" id="CP048104">
    <property type="protein sequence ID" value="QKG85878.1"/>
    <property type="molecule type" value="Genomic_DNA"/>
</dbReference>
<keyword evidence="2" id="KW-0238">DNA-binding</keyword>